<dbReference type="AlphaFoldDB" id="A0A5P2C8U9"/>
<dbReference type="Pfam" id="PF03372">
    <property type="entry name" value="Exo_endo_phos"/>
    <property type="match status" value="1"/>
</dbReference>
<dbReference type="InterPro" id="IPR036691">
    <property type="entry name" value="Endo/exonu/phosph_ase_sf"/>
</dbReference>
<evidence type="ECO:0000256" key="1">
    <source>
        <dbReference type="SAM" id="Phobius"/>
    </source>
</evidence>
<dbReference type="EMBL" id="CP029192">
    <property type="protein sequence ID" value="QES39114.1"/>
    <property type="molecule type" value="Genomic_DNA"/>
</dbReference>
<feature type="transmembrane region" description="Helical" evidence="1">
    <location>
        <begin position="84"/>
        <end position="104"/>
    </location>
</feature>
<proteinExistence type="predicted"/>
<organism evidence="3 4">
    <name type="scientific">Streptomyces venezuelae</name>
    <dbReference type="NCBI Taxonomy" id="54571"/>
    <lineage>
        <taxon>Bacteria</taxon>
        <taxon>Bacillati</taxon>
        <taxon>Actinomycetota</taxon>
        <taxon>Actinomycetes</taxon>
        <taxon>Kitasatosporales</taxon>
        <taxon>Streptomycetaceae</taxon>
        <taxon>Streptomyces</taxon>
    </lineage>
</organism>
<gene>
    <name evidence="3" type="ORF">DEJ48_18960</name>
</gene>
<dbReference type="Proteomes" id="UP000322927">
    <property type="component" value="Chromosome"/>
</dbReference>
<reference evidence="3 4" key="1">
    <citation type="submission" date="2018-05" db="EMBL/GenBank/DDBJ databases">
        <title>Streptomyces venezuelae.</title>
        <authorList>
            <person name="Kim W."/>
            <person name="Lee N."/>
            <person name="Cho B.-K."/>
        </authorList>
    </citation>
    <scope>NUCLEOTIDE SEQUENCE [LARGE SCALE GENOMIC DNA]</scope>
    <source>
        <strain evidence="3 4">ATCC 14584</strain>
    </source>
</reference>
<keyword evidence="1" id="KW-1133">Transmembrane helix</keyword>
<protein>
    <recommendedName>
        <fullName evidence="2">Endonuclease/exonuclease/phosphatase domain-containing protein</fullName>
    </recommendedName>
</protein>
<accession>A0A5P2C8U9</accession>
<evidence type="ECO:0000259" key="2">
    <source>
        <dbReference type="Pfam" id="PF03372"/>
    </source>
</evidence>
<sequence length="365" mass="38146">MRAAGTWESGGGERGGFLDGEGGVGGVGGVTVGSGAEEETGAPEPRRRVGRVAAWGAGLLLAGVSVVAGFRVADSDGVTPVPQVLAFLPWLLVPAGAGLLMAFLARWRIGMLWGVVVLGVLAWYVEPYGNTDSPSGPAVAEVRVLTSNVEFGGGTRGLIDAVREERPDLLFVEECDFACSALLRKELPHADYPYRESVEASGAEGSVILAKMPLKSADGVEGTLGMPGAVADVRGHDVRVQLAHPMPPLPRGVDLWQSELGRIQRYAAAGDGAPTIIAGDFNATQDHAAFRSVLDEGLRDTARLAGASRAPSWPAAVPAPLGAQIDHVLATPDFSARDARFLDIGNTDHRALVVTLTLHKAETER</sequence>
<dbReference type="SUPFAM" id="SSF56219">
    <property type="entry name" value="DNase I-like"/>
    <property type="match status" value="1"/>
</dbReference>
<name>A0A5P2C8U9_STRVZ</name>
<dbReference type="Gene3D" id="3.60.10.10">
    <property type="entry name" value="Endonuclease/exonuclease/phosphatase"/>
    <property type="match status" value="1"/>
</dbReference>
<keyword evidence="1" id="KW-0812">Transmembrane</keyword>
<feature type="domain" description="Endonuclease/exonuclease/phosphatase" evidence="2">
    <location>
        <begin position="145"/>
        <end position="349"/>
    </location>
</feature>
<feature type="transmembrane region" description="Helical" evidence="1">
    <location>
        <begin position="109"/>
        <end position="125"/>
    </location>
</feature>
<evidence type="ECO:0000313" key="3">
    <source>
        <dbReference type="EMBL" id="QES39114.1"/>
    </source>
</evidence>
<evidence type="ECO:0000313" key="4">
    <source>
        <dbReference type="Proteomes" id="UP000322927"/>
    </source>
</evidence>
<dbReference type="RefSeq" id="WP_190537481.1">
    <property type="nucleotide sequence ID" value="NZ_CP029192.1"/>
</dbReference>
<dbReference type="InterPro" id="IPR005135">
    <property type="entry name" value="Endo/exonuclease/phosphatase"/>
</dbReference>
<dbReference type="GO" id="GO:0003824">
    <property type="term" value="F:catalytic activity"/>
    <property type="evidence" value="ECO:0007669"/>
    <property type="project" value="InterPro"/>
</dbReference>
<keyword evidence="1" id="KW-0472">Membrane</keyword>
<feature type="transmembrane region" description="Helical" evidence="1">
    <location>
        <begin position="52"/>
        <end position="72"/>
    </location>
</feature>